<dbReference type="GO" id="GO:0005524">
    <property type="term" value="F:ATP binding"/>
    <property type="evidence" value="ECO:0007669"/>
    <property type="project" value="UniProtKB-KW"/>
</dbReference>
<keyword evidence="2" id="KW-1003">Cell membrane</keyword>
<dbReference type="EMBL" id="SGXC01000002">
    <property type="protein sequence ID" value="RZS81940.1"/>
    <property type="molecule type" value="Genomic_DNA"/>
</dbReference>
<organism evidence="6 7">
    <name type="scientific">Pigmentiphaga kullae</name>
    <dbReference type="NCBI Taxonomy" id="151784"/>
    <lineage>
        <taxon>Bacteria</taxon>
        <taxon>Pseudomonadati</taxon>
        <taxon>Pseudomonadota</taxon>
        <taxon>Betaproteobacteria</taxon>
        <taxon>Burkholderiales</taxon>
        <taxon>Alcaligenaceae</taxon>
        <taxon>Pigmentiphaga</taxon>
    </lineage>
</organism>
<dbReference type="OrthoDB" id="9776369at2"/>
<evidence type="ECO:0000313" key="7">
    <source>
        <dbReference type="Proteomes" id="UP000292445"/>
    </source>
</evidence>
<evidence type="ECO:0000256" key="4">
    <source>
        <dbReference type="ARBA" id="ARBA00022840"/>
    </source>
</evidence>
<dbReference type="AlphaFoldDB" id="A0A4Q7NFU4"/>
<dbReference type="InterPro" id="IPR027417">
    <property type="entry name" value="P-loop_NTPase"/>
</dbReference>
<comment type="caution">
    <text evidence="6">The sequence shown here is derived from an EMBL/GenBank/DDBJ whole genome shotgun (WGS) entry which is preliminary data.</text>
</comment>
<dbReference type="GO" id="GO:0005304">
    <property type="term" value="F:L-valine transmembrane transporter activity"/>
    <property type="evidence" value="ECO:0007669"/>
    <property type="project" value="TreeGrafter"/>
</dbReference>
<protein>
    <submittedName>
        <fullName evidence="6">Amino acid/amide ABC transporter ATP-binding protein 1 (HAAT family)</fullName>
    </submittedName>
</protein>
<evidence type="ECO:0000256" key="1">
    <source>
        <dbReference type="ARBA" id="ARBA00022448"/>
    </source>
</evidence>
<dbReference type="GO" id="GO:0015808">
    <property type="term" value="P:L-alanine transport"/>
    <property type="evidence" value="ECO:0007669"/>
    <property type="project" value="TreeGrafter"/>
</dbReference>
<keyword evidence="2" id="KW-0472">Membrane</keyword>
<dbReference type="GO" id="GO:0015192">
    <property type="term" value="F:L-phenylalanine transmembrane transporter activity"/>
    <property type="evidence" value="ECO:0007669"/>
    <property type="project" value="TreeGrafter"/>
</dbReference>
<dbReference type="GO" id="GO:1903805">
    <property type="term" value="P:L-valine import across plasma membrane"/>
    <property type="evidence" value="ECO:0007669"/>
    <property type="project" value="TreeGrafter"/>
</dbReference>
<dbReference type="GO" id="GO:1903806">
    <property type="term" value="P:L-isoleucine import across plasma membrane"/>
    <property type="evidence" value="ECO:0007669"/>
    <property type="project" value="TreeGrafter"/>
</dbReference>
<name>A0A4Q7NFU4_9BURK</name>
<accession>A0A4Q7NFU4</accession>
<keyword evidence="7" id="KW-1185">Reference proteome</keyword>
<dbReference type="SMART" id="SM00382">
    <property type="entry name" value="AAA"/>
    <property type="match status" value="1"/>
</dbReference>
<dbReference type="InterPro" id="IPR003593">
    <property type="entry name" value="AAA+_ATPase"/>
</dbReference>
<dbReference type="Proteomes" id="UP000292445">
    <property type="component" value="Unassembled WGS sequence"/>
</dbReference>
<dbReference type="RefSeq" id="WP_130360076.1">
    <property type="nucleotide sequence ID" value="NZ_SGXC01000002.1"/>
</dbReference>
<dbReference type="InterPro" id="IPR051120">
    <property type="entry name" value="ABC_AA/LPS_Transport"/>
</dbReference>
<dbReference type="GO" id="GO:0015188">
    <property type="term" value="F:L-isoleucine transmembrane transporter activity"/>
    <property type="evidence" value="ECO:0007669"/>
    <property type="project" value="TreeGrafter"/>
</dbReference>
<evidence type="ECO:0000256" key="3">
    <source>
        <dbReference type="ARBA" id="ARBA00022741"/>
    </source>
</evidence>
<gene>
    <name evidence="6" type="ORF">EV675_4571</name>
</gene>
<dbReference type="InterPro" id="IPR003439">
    <property type="entry name" value="ABC_transporter-like_ATP-bd"/>
</dbReference>
<dbReference type="SUPFAM" id="SSF52540">
    <property type="entry name" value="P-loop containing nucleoside triphosphate hydrolases"/>
    <property type="match status" value="1"/>
</dbReference>
<proteinExistence type="predicted"/>
<feature type="domain" description="ABC transporter" evidence="5">
    <location>
        <begin position="3"/>
        <end position="244"/>
    </location>
</feature>
<sequence length="251" mass="26229">MKLVVTGLSKSFGAVRAVEDVGFTLEGGQMLALIGPNGAGKSTCFQCINGQLQPDAGRIAFDGRDVTRLSVAARARLGLGRTFQIAQVAASLSVGQHVALALAARDPGVWHGVRGRGAGADPAELHAWLERFDLGALAGRLCGELPYPELKRVELASALALKPRVLLMDEPTAGMTRADRRGLMAIVKQEAAGGLAVLFTEHSMDVVFGFADKVLVLVRGRVIAEGAPRRIAEDPAVRAAYLGMAAVGAPA</sequence>
<dbReference type="Pfam" id="PF12399">
    <property type="entry name" value="BCA_ABC_TP_C"/>
    <property type="match status" value="1"/>
</dbReference>
<dbReference type="Gene3D" id="3.40.50.300">
    <property type="entry name" value="P-loop containing nucleotide triphosphate hydrolases"/>
    <property type="match status" value="1"/>
</dbReference>
<evidence type="ECO:0000313" key="6">
    <source>
        <dbReference type="EMBL" id="RZS81940.1"/>
    </source>
</evidence>
<keyword evidence="4 6" id="KW-0067">ATP-binding</keyword>
<dbReference type="PANTHER" id="PTHR45772:SF7">
    <property type="entry name" value="AMINO ACID ABC TRANSPORTER ATP-BINDING PROTEIN"/>
    <property type="match status" value="1"/>
</dbReference>
<dbReference type="GO" id="GO:0042941">
    <property type="term" value="P:D-alanine transmembrane transport"/>
    <property type="evidence" value="ECO:0007669"/>
    <property type="project" value="TreeGrafter"/>
</dbReference>
<dbReference type="GO" id="GO:0016887">
    <property type="term" value="F:ATP hydrolysis activity"/>
    <property type="evidence" value="ECO:0007669"/>
    <property type="project" value="InterPro"/>
</dbReference>
<reference evidence="6 7" key="1">
    <citation type="submission" date="2019-02" db="EMBL/GenBank/DDBJ databases">
        <title>Genomic Encyclopedia of Type Strains, Phase IV (KMG-IV): sequencing the most valuable type-strain genomes for metagenomic binning, comparative biology and taxonomic classification.</title>
        <authorList>
            <person name="Goeker M."/>
        </authorList>
    </citation>
    <scope>NUCLEOTIDE SEQUENCE [LARGE SCALE GENOMIC DNA]</scope>
    <source>
        <strain evidence="6 7">K24</strain>
    </source>
</reference>
<dbReference type="InterPro" id="IPR032823">
    <property type="entry name" value="BCA_ABC_TP_C"/>
</dbReference>
<dbReference type="PANTHER" id="PTHR45772">
    <property type="entry name" value="CONSERVED COMPONENT OF ABC TRANSPORTER FOR NATURAL AMINO ACIDS-RELATED"/>
    <property type="match status" value="1"/>
</dbReference>
<evidence type="ECO:0000256" key="2">
    <source>
        <dbReference type="ARBA" id="ARBA00022475"/>
    </source>
</evidence>
<keyword evidence="3" id="KW-0547">Nucleotide-binding</keyword>
<evidence type="ECO:0000259" key="5">
    <source>
        <dbReference type="PROSITE" id="PS50893"/>
    </source>
</evidence>
<dbReference type="Pfam" id="PF00005">
    <property type="entry name" value="ABC_tran"/>
    <property type="match status" value="1"/>
</dbReference>
<dbReference type="PROSITE" id="PS50893">
    <property type="entry name" value="ABC_TRANSPORTER_2"/>
    <property type="match status" value="1"/>
</dbReference>
<dbReference type="GO" id="GO:0005886">
    <property type="term" value="C:plasma membrane"/>
    <property type="evidence" value="ECO:0007669"/>
    <property type="project" value="TreeGrafter"/>
</dbReference>
<keyword evidence="1" id="KW-0813">Transport</keyword>
<dbReference type="CDD" id="cd03219">
    <property type="entry name" value="ABC_Mj1267_LivG_branched"/>
    <property type="match status" value="1"/>
</dbReference>